<dbReference type="SUPFAM" id="SSF81653">
    <property type="entry name" value="Calcium ATPase, transduction domain A"/>
    <property type="match status" value="1"/>
</dbReference>
<feature type="transmembrane region" description="Helical" evidence="10">
    <location>
        <begin position="709"/>
        <end position="727"/>
    </location>
</feature>
<feature type="transmembrane region" description="Helical" evidence="10">
    <location>
        <begin position="1150"/>
        <end position="1169"/>
    </location>
</feature>
<dbReference type="PRINTS" id="PR00120">
    <property type="entry name" value="HATPASE"/>
</dbReference>
<dbReference type="InterPro" id="IPR023298">
    <property type="entry name" value="ATPase_P-typ_TM_dom_sf"/>
</dbReference>
<dbReference type="PROSITE" id="PS50846">
    <property type="entry name" value="HMA_2"/>
    <property type="match status" value="2"/>
</dbReference>
<dbReference type="InterPro" id="IPR001757">
    <property type="entry name" value="P_typ_ATPase"/>
</dbReference>
<evidence type="ECO:0000256" key="5">
    <source>
        <dbReference type="ARBA" id="ARBA00022741"/>
    </source>
</evidence>
<dbReference type="InterPro" id="IPR018303">
    <property type="entry name" value="ATPase_P-typ_P_site"/>
</dbReference>
<dbReference type="PANTHER" id="PTHR48085">
    <property type="entry name" value="CADMIUM/ZINC-TRANSPORTING ATPASE HMA2-RELATED"/>
    <property type="match status" value="1"/>
</dbReference>
<dbReference type="SUPFAM" id="SSF55008">
    <property type="entry name" value="HMA, heavy metal-associated domain"/>
    <property type="match status" value="2"/>
</dbReference>
<dbReference type="Gene3D" id="3.40.50.1000">
    <property type="entry name" value="HAD superfamily/HAD-like"/>
    <property type="match status" value="2"/>
</dbReference>
<feature type="compositionally biased region" description="Basic and acidic residues" evidence="11">
    <location>
        <begin position="268"/>
        <end position="278"/>
    </location>
</feature>
<dbReference type="InterPro" id="IPR008250">
    <property type="entry name" value="ATPase_P-typ_transduc_dom_A_sf"/>
</dbReference>
<evidence type="ECO:0000256" key="8">
    <source>
        <dbReference type="ARBA" id="ARBA00022989"/>
    </source>
</evidence>
<dbReference type="InterPro" id="IPR059000">
    <property type="entry name" value="ATPase_P-type_domA"/>
</dbReference>
<dbReference type="Proteomes" id="UP001165060">
    <property type="component" value="Unassembled WGS sequence"/>
</dbReference>
<dbReference type="InterPro" id="IPR027256">
    <property type="entry name" value="P-typ_ATPase_IB"/>
</dbReference>
<keyword evidence="5 10" id="KW-0547">Nucleotide-binding</keyword>
<protein>
    <recommendedName>
        <fullName evidence="12">HMA domain-containing protein</fullName>
    </recommendedName>
</protein>
<evidence type="ECO:0000256" key="9">
    <source>
        <dbReference type="ARBA" id="ARBA00023136"/>
    </source>
</evidence>
<feature type="transmembrane region" description="Helical" evidence="10">
    <location>
        <begin position="502"/>
        <end position="519"/>
    </location>
</feature>
<comment type="subcellular location">
    <subcellularLocation>
        <location evidence="1">Membrane</location>
        <topology evidence="1">Multi-pass membrane protein</topology>
    </subcellularLocation>
</comment>
<evidence type="ECO:0000256" key="1">
    <source>
        <dbReference type="ARBA" id="ARBA00004141"/>
    </source>
</evidence>
<dbReference type="PRINTS" id="PR00119">
    <property type="entry name" value="CATATPASE"/>
</dbReference>
<feature type="transmembrane region" description="Helical" evidence="10">
    <location>
        <begin position="1128"/>
        <end position="1144"/>
    </location>
</feature>
<dbReference type="Gene3D" id="2.70.150.10">
    <property type="entry name" value="Calcium-transporting ATPase, cytoplasmic transduction domain A"/>
    <property type="match status" value="1"/>
</dbReference>
<evidence type="ECO:0000313" key="14">
    <source>
        <dbReference type="Proteomes" id="UP001165060"/>
    </source>
</evidence>
<keyword evidence="14" id="KW-1185">Reference proteome</keyword>
<keyword evidence="3 10" id="KW-0812">Transmembrane</keyword>
<evidence type="ECO:0000256" key="4">
    <source>
        <dbReference type="ARBA" id="ARBA00022723"/>
    </source>
</evidence>
<gene>
    <name evidence="13" type="ORF">TeGR_g10732</name>
</gene>
<feature type="region of interest" description="Disordered" evidence="11">
    <location>
        <begin position="265"/>
        <end position="294"/>
    </location>
</feature>
<evidence type="ECO:0000256" key="11">
    <source>
        <dbReference type="SAM" id="MobiDB-lite"/>
    </source>
</evidence>
<comment type="caution">
    <text evidence="13">The sequence shown here is derived from an EMBL/GenBank/DDBJ whole genome shotgun (WGS) entry which is preliminary data.</text>
</comment>
<dbReference type="PROSITE" id="PS01229">
    <property type="entry name" value="COF_2"/>
    <property type="match status" value="1"/>
</dbReference>
<dbReference type="SFLD" id="SFLDG00002">
    <property type="entry name" value="C1.7:_P-type_atpase_like"/>
    <property type="match status" value="1"/>
</dbReference>
<keyword evidence="6 10" id="KW-0067">ATP-binding</keyword>
<dbReference type="InterPro" id="IPR051014">
    <property type="entry name" value="Cation_Transport_ATPase_IB"/>
</dbReference>
<dbReference type="NCBIfam" id="TIGR01494">
    <property type="entry name" value="ATPase_P-type"/>
    <property type="match status" value="1"/>
</dbReference>
<dbReference type="InterPro" id="IPR023214">
    <property type="entry name" value="HAD_sf"/>
</dbReference>
<organism evidence="13 14">
    <name type="scientific">Tetraparma gracilis</name>
    <dbReference type="NCBI Taxonomy" id="2962635"/>
    <lineage>
        <taxon>Eukaryota</taxon>
        <taxon>Sar</taxon>
        <taxon>Stramenopiles</taxon>
        <taxon>Ochrophyta</taxon>
        <taxon>Bolidophyceae</taxon>
        <taxon>Parmales</taxon>
        <taxon>Triparmaceae</taxon>
        <taxon>Tetraparma</taxon>
    </lineage>
</organism>
<evidence type="ECO:0000256" key="3">
    <source>
        <dbReference type="ARBA" id="ARBA00022692"/>
    </source>
</evidence>
<dbReference type="Pfam" id="PF00702">
    <property type="entry name" value="Hydrolase"/>
    <property type="match status" value="1"/>
</dbReference>
<comment type="similarity">
    <text evidence="2 10">Belongs to the cation transport ATPase (P-type) (TC 3.A.3) family. Type IB subfamily.</text>
</comment>
<keyword evidence="7" id="KW-1278">Translocase</keyword>
<dbReference type="InterPro" id="IPR036412">
    <property type="entry name" value="HAD-like_sf"/>
</dbReference>
<dbReference type="NCBIfam" id="TIGR01525">
    <property type="entry name" value="ATPase-IB_hvy"/>
    <property type="match status" value="1"/>
</dbReference>
<feature type="domain" description="HMA" evidence="12">
    <location>
        <begin position="383"/>
        <end position="449"/>
    </location>
</feature>
<evidence type="ECO:0000259" key="12">
    <source>
        <dbReference type="PROSITE" id="PS50846"/>
    </source>
</evidence>
<dbReference type="SUPFAM" id="SSF56784">
    <property type="entry name" value="HAD-like"/>
    <property type="match status" value="1"/>
</dbReference>
<dbReference type="EMBL" id="BRYB01003744">
    <property type="protein sequence ID" value="GMI19910.1"/>
    <property type="molecule type" value="Genomic_DNA"/>
</dbReference>
<proteinExistence type="inferred from homology"/>
<name>A0ABQ6M5M1_9STRA</name>
<dbReference type="Gene3D" id="3.40.1110.10">
    <property type="entry name" value="Calcium-transporting ATPase, cytoplasmic domain N"/>
    <property type="match status" value="1"/>
</dbReference>
<feature type="compositionally biased region" description="Basic and acidic residues" evidence="11">
    <location>
        <begin position="1012"/>
        <end position="1021"/>
    </location>
</feature>
<keyword evidence="4 10" id="KW-0479">Metal-binding</keyword>
<evidence type="ECO:0000313" key="13">
    <source>
        <dbReference type="EMBL" id="GMI19910.1"/>
    </source>
</evidence>
<dbReference type="PROSITE" id="PS00154">
    <property type="entry name" value="ATPASE_E1_E2"/>
    <property type="match status" value="1"/>
</dbReference>
<dbReference type="Pfam" id="PF00122">
    <property type="entry name" value="E1-E2_ATPase"/>
    <property type="match status" value="1"/>
</dbReference>
<dbReference type="InterPro" id="IPR023299">
    <property type="entry name" value="ATPase_P-typ_cyto_dom_N"/>
</dbReference>
<evidence type="ECO:0000256" key="7">
    <source>
        <dbReference type="ARBA" id="ARBA00022967"/>
    </source>
</evidence>
<evidence type="ECO:0000256" key="2">
    <source>
        <dbReference type="ARBA" id="ARBA00006024"/>
    </source>
</evidence>
<dbReference type="InterPro" id="IPR006121">
    <property type="entry name" value="HMA_dom"/>
</dbReference>
<dbReference type="InterPro" id="IPR036163">
    <property type="entry name" value="HMA_dom_sf"/>
</dbReference>
<evidence type="ECO:0000256" key="10">
    <source>
        <dbReference type="RuleBase" id="RU362081"/>
    </source>
</evidence>
<feature type="transmembrane region" description="Helical" evidence="10">
    <location>
        <begin position="739"/>
        <end position="764"/>
    </location>
</feature>
<keyword evidence="9 10" id="KW-0472">Membrane</keyword>
<feature type="region of interest" description="Disordered" evidence="11">
    <location>
        <begin position="1011"/>
        <end position="1037"/>
    </location>
</feature>
<dbReference type="PANTHER" id="PTHR48085:SF5">
    <property type="entry name" value="CADMIUM_ZINC-TRANSPORTING ATPASE HMA4-RELATED"/>
    <property type="match status" value="1"/>
</dbReference>
<evidence type="ECO:0000256" key="6">
    <source>
        <dbReference type="ARBA" id="ARBA00022840"/>
    </source>
</evidence>
<feature type="domain" description="HMA" evidence="12">
    <location>
        <begin position="294"/>
        <end position="360"/>
    </location>
</feature>
<dbReference type="SUPFAM" id="SSF81665">
    <property type="entry name" value="Calcium ATPase, transmembrane domain M"/>
    <property type="match status" value="1"/>
</dbReference>
<keyword evidence="8 10" id="KW-1133">Transmembrane helix</keyword>
<dbReference type="Gene3D" id="3.30.70.100">
    <property type="match status" value="2"/>
</dbReference>
<reference evidence="13 14" key="1">
    <citation type="journal article" date="2023" name="Commun. Biol.">
        <title>Genome analysis of Parmales, the sister group of diatoms, reveals the evolutionary specialization of diatoms from phago-mixotrophs to photoautotrophs.</title>
        <authorList>
            <person name="Ban H."/>
            <person name="Sato S."/>
            <person name="Yoshikawa S."/>
            <person name="Yamada K."/>
            <person name="Nakamura Y."/>
            <person name="Ichinomiya M."/>
            <person name="Sato N."/>
            <person name="Blanc-Mathieu R."/>
            <person name="Endo H."/>
            <person name="Kuwata A."/>
            <person name="Ogata H."/>
        </authorList>
    </citation>
    <scope>NUCLEOTIDE SEQUENCE [LARGE SCALE GENOMIC DNA]</scope>
</reference>
<dbReference type="SFLD" id="SFLDF00027">
    <property type="entry name" value="p-type_atpase"/>
    <property type="match status" value="1"/>
</dbReference>
<dbReference type="InterPro" id="IPR044492">
    <property type="entry name" value="P_typ_ATPase_HD_dom"/>
</dbReference>
<dbReference type="SFLD" id="SFLDS00003">
    <property type="entry name" value="Haloacid_Dehalogenase"/>
    <property type="match status" value="1"/>
</dbReference>
<accession>A0ABQ6M5M1</accession>
<sequence length="1193" mass="125340">MLPPSRYLSGDRPTPVKQVPCAIVSSASTLVVYDSSGAALAYSVLSPPRGAPKPAVPDLCFEAHSLPPDMMTPCFDEDGLHGEADETCMCGDPGPHIHAHVRSPGCARHNEARLTAVKLVPHDGGPLAFPVTPALPADCHHGVAQLPKASPTRPGSLRVRHGDHYDDLVPHGDGDTLLLRHSHGPHSDYHGVLKLSCEREGVLRVFKPGEGRFKITDYLPSVDLGGDGRVKAALDVMPKKCKSVGAAKAKIGQPSGGGCCGGGGGGGGHDHAHAHEADGGEESDADADAAPGSGKSTLHVQNICCASEIPPIRAIVEPLPGVSKVSFNITSKLVYVEHEFGRTSAPRIVEELNKARFGATLKKDGAAAAEALRLARTVGSTEGKSTLHVQNICCASEIPPIRAIVEPLPGVSKVAFNITNKLVYVNHDFARTSAAAMVEELNKARFGATLRKDAGAAAALSRPAEPAPELPEPASLGGLRWNVVLSGVLWVLSMFSPLYSPLLYLAIGSFAIGIWHIMLKAYEACKRYSIDSNTLMFIAAVGAMGLRDYSEAAGLTFLFSLGEWLESQATGKARAALESIVSLKPETANKQVKGADGSVKFVELPAEAVQLGDLVLVKSGDKVPCDGVVVKGETVIDESSLTGESRPVRKRLEDGVFSGTINIGGGPVTVKVTATTENSAVAKLIELVEEAQANRSPTEKLVDEFAKRYTPVVIFTSFAMCTVPWFFGYDVGMEWTTRGITLIVIACPCALIISTPVTYVAGLAATAQVGIIIKGGAHLEALAAVKIVGCDKTGTLTHGEFQLLDLEPTSGWQKGGKAKGSAKFLATLRDRKSLFKFLAVMEAESSHPMAAALVKAAKGQGVTLKSSDTADDHKILKGEGVVGKIQGETFYVGNARLVERLNMTQTLTKEEFSTSQKWSSAGGTVGFVAVEGVGVVAMFNVADKIRDESRAAVAEMKAMGIDVYMLTGDGRGAAEAVARSIGIGPDFTKSELLPADKLAYVKAFKNRTVSANEKEDAKDSDSLMEAGGIRSDGYGTNDNDADAVESVGSVEVEKKLGLFAKRTKVLMVGDGVNDAPALACADVGVAMAAGGAAIAMETADVALVDSDIAKLVFCLKTGRNVVRVIKQNLIFSLLVKIVVIAVVMSGHGSLWLAIISDVGAMLAVTINGMRLLPRKTKVQLTENAALATGDLRV</sequence>